<protein>
    <submittedName>
        <fullName evidence="9">Endoplasmic reticulum vesicle transporter,C-terminal</fullName>
    </submittedName>
</protein>
<keyword evidence="4 6" id="KW-1133">Transmembrane helix</keyword>
<keyword evidence="10" id="KW-1185">Reference proteome</keyword>
<reference evidence="9 10" key="2">
    <citation type="journal article" date="2014" name="BMC Genomics">
        <title>An improved genome of the model marine alga Ostreococcus tauri unfolds by assessing Illumina de novo assemblies.</title>
        <authorList>
            <person name="Blanc-Mathieu R."/>
            <person name="Verhelst B."/>
            <person name="Derelle E."/>
            <person name="Rombauts S."/>
            <person name="Bouget F.Y."/>
            <person name="Carre I."/>
            <person name="Chateau A."/>
            <person name="Eyre-Walker A."/>
            <person name="Grimsley N."/>
            <person name="Moreau H."/>
            <person name="Piegu B."/>
            <person name="Rivals E."/>
            <person name="Schackwitz W."/>
            <person name="Van de Peer Y."/>
            <person name="Piganeau G."/>
        </authorList>
    </citation>
    <scope>NUCLEOTIDE SEQUENCE [LARGE SCALE GENOMIC DNA]</scope>
    <source>
        <strain evidence="10">OTTH 0595 / CCAP 157/2 / RCC745</strain>
    </source>
</reference>
<dbReference type="PANTHER" id="PTHR10984:SF25">
    <property type="entry name" value="ENDOPLASMIC RETICULUM-GOLGI INTERMEDIATE COMPARTMENT PROTEIN 3"/>
    <property type="match status" value="1"/>
</dbReference>
<dbReference type="Proteomes" id="UP000009170">
    <property type="component" value="Unassembled WGS sequence"/>
</dbReference>
<evidence type="ECO:0000256" key="1">
    <source>
        <dbReference type="ARBA" id="ARBA00004141"/>
    </source>
</evidence>
<comment type="subcellular location">
    <subcellularLocation>
        <location evidence="1">Membrane</location>
        <topology evidence="1">Multi-pass membrane protein</topology>
    </subcellularLocation>
</comment>
<dbReference type="GO" id="GO:0005783">
    <property type="term" value="C:endoplasmic reticulum"/>
    <property type="evidence" value="ECO:0007669"/>
    <property type="project" value="TreeGrafter"/>
</dbReference>
<evidence type="ECO:0000259" key="8">
    <source>
        <dbReference type="Pfam" id="PF13850"/>
    </source>
</evidence>
<dbReference type="GO" id="GO:0030134">
    <property type="term" value="C:COPII-coated ER to Golgi transport vesicle"/>
    <property type="evidence" value="ECO:0007669"/>
    <property type="project" value="TreeGrafter"/>
</dbReference>
<evidence type="ECO:0000256" key="6">
    <source>
        <dbReference type="SAM" id="Phobius"/>
    </source>
</evidence>
<keyword evidence="3 6" id="KW-0812">Transmembrane</keyword>
<feature type="transmembrane region" description="Helical" evidence="6">
    <location>
        <begin position="26"/>
        <end position="45"/>
    </location>
</feature>
<evidence type="ECO:0000256" key="4">
    <source>
        <dbReference type="ARBA" id="ARBA00022989"/>
    </source>
</evidence>
<dbReference type="AlphaFoldDB" id="A0A090M248"/>
<name>A0A090M248_OSTTA</name>
<dbReference type="OrthoDB" id="270930at2759"/>
<evidence type="ECO:0000256" key="2">
    <source>
        <dbReference type="ARBA" id="ARBA00005648"/>
    </source>
</evidence>
<dbReference type="InterPro" id="IPR045888">
    <property type="entry name" value="Erv"/>
</dbReference>
<evidence type="ECO:0000313" key="9">
    <source>
        <dbReference type="EMBL" id="CEF96612.1"/>
    </source>
</evidence>
<dbReference type="Pfam" id="PF13850">
    <property type="entry name" value="ERGIC_N"/>
    <property type="match status" value="1"/>
</dbReference>
<dbReference type="InParanoid" id="A0A090M248"/>
<dbReference type="InterPro" id="IPR012936">
    <property type="entry name" value="Erv_C"/>
</dbReference>
<dbReference type="InterPro" id="IPR039542">
    <property type="entry name" value="Erv_N"/>
</dbReference>
<proteinExistence type="inferred from homology"/>
<accession>A0A090M248</accession>
<feature type="domain" description="Endoplasmic reticulum vesicle transporter N-terminal" evidence="8">
    <location>
        <begin position="9"/>
        <end position="100"/>
    </location>
</feature>
<dbReference type="PANTHER" id="PTHR10984">
    <property type="entry name" value="ENDOPLASMIC RETICULUM-GOLGI INTERMEDIATE COMPARTMENT PROTEIN"/>
    <property type="match status" value="1"/>
</dbReference>
<feature type="transmembrane region" description="Helical" evidence="6">
    <location>
        <begin position="353"/>
        <end position="374"/>
    </location>
</feature>
<reference evidence="10" key="1">
    <citation type="journal article" date="2006" name="Proc. Natl. Acad. Sci. U.S.A.">
        <title>Genome analysis of the smallest free-living eukaryote Ostreococcus tauri unveils many unique features.</title>
        <authorList>
            <person name="Derelle E."/>
            <person name="Ferraz C."/>
            <person name="Rombauts S."/>
            <person name="Rouze P."/>
            <person name="Worden A.Z."/>
            <person name="Robbens S."/>
            <person name="Partensky F."/>
            <person name="Degroeve S."/>
            <person name="Echeynie S."/>
            <person name="Cooke R."/>
            <person name="Saeys Y."/>
            <person name="Wuyts J."/>
            <person name="Jabbari K."/>
            <person name="Bowler C."/>
            <person name="Panaud O."/>
            <person name="Piegu B."/>
            <person name="Ball S.G."/>
            <person name="Ral J.-P."/>
            <person name="Bouget F.-Y."/>
            <person name="Piganeau G."/>
            <person name="De Baets B."/>
            <person name="Picard A."/>
            <person name="Delseny M."/>
            <person name="Demaille J."/>
            <person name="Van de Peer Y."/>
            <person name="Moreau H."/>
        </authorList>
    </citation>
    <scope>NUCLEOTIDE SEQUENCE [LARGE SCALE GENOMIC DNA]</scope>
    <source>
        <strain evidence="10">OTTH 0595 / CCAP 157/2 / RCC745</strain>
    </source>
</reference>
<feature type="domain" description="Endoplasmic reticulum vesicle transporter C-terminal" evidence="7">
    <location>
        <begin position="152"/>
        <end position="375"/>
    </location>
</feature>
<dbReference type="GO" id="GO:0016020">
    <property type="term" value="C:membrane"/>
    <property type="evidence" value="ECO:0007669"/>
    <property type="project" value="UniProtKB-SubCell"/>
</dbReference>
<organism evidence="9 10">
    <name type="scientific">Ostreococcus tauri</name>
    <name type="common">Marine green alga</name>
    <dbReference type="NCBI Taxonomy" id="70448"/>
    <lineage>
        <taxon>Eukaryota</taxon>
        <taxon>Viridiplantae</taxon>
        <taxon>Chlorophyta</taxon>
        <taxon>Mamiellophyceae</taxon>
        <taxon>Mamiellales</taxon>
        <taxon>Bathycoccaceae</taxon>
        <taxon>Ostreococcus</taxon>
    </lineage>
</organism>
<evidence type="ECO:0000259" key="7">
    <source>
        <dbReference type="Pfam" id="PF07970"/>
    </source>
</evidence>
<comment type="caution">
    <text evidence="9">The sequence shown here is derived from an EMBL/GenBank/DDBJ whole genome shotgun (WGS) entry which is preliminary data.</text>
</comment>
<dbReference type="STRING" id="70448.A0A090M248"/>
<dbReference type="EMBL" id="CAID01000001">
    <property type="protein sequence ID" value="CEF96612.1"/>
    <property type="molecule type" value="Genomic_DNA"/>
</dbReference>
<sequence length="395" mass="43694">MPRAPDAIARFDLFPKLGDDFARRTAAGGALSVVGLMCIVMLFIAQIGELTRTTTTHDLIVDDVPIGSEVKMRVHVDVTLRAMHCEQVSLDVMDVTGENHLDVDAHEVRKQRIDATGKPIPMTSEKVEVNAKTEVKAKEPSEEVVVRACGDCYGAREDGACCNDCDAVREAYRSKGWALPDLRKVTQCAKEFDTAAMLNTHREGCRFTGHIDVNRVAGNFHIAPGKSFNSIHGQHVHDLSPFAGLERYDFSHKIHKISFGEEFPGVVNPLGHVSRAQDGQHRAGVYQYRLSVVPSRYRYIGLNARTVESNDYSVTDHYRGFDHTKDGGSLPGIFFFYDLSPLRMEYEERRMGLLQFLANVAAIIGGVSAVMGIVDGAVYRGQRALKEKVDLGKQG</sequence>
<dbReference type="RefSeq" id="XP_003074264.2">
    <property type="nucleotide sequence ID" value="XM_003074217.2"/>
</dbReference>
<comment type="similarity">
    <text evidence="2">Belongs to the ERGIC family.</text>
</comment>
<dbReference type="FunCoup" id="A0A090M248">
    <property type="interactions" value="1791"/>
</dbReference>
<dbReference type="GeneID" id="9834972"/>
<keyword evidence="5 6" id="KW-0472">Membrane</keyword>
<gene>
    <name evidence="9" type="ORF">OT_ostta01g02050</name>
</gene>
<evidence type="ECO:0000256" key="5">
    <source>
        <dbReference type="ARBA" id="ARBA00023136"/>
    </source>
</evidence>
<evidence type="ECO:0000256" key="3">
    <source>
        <dbReference type="ARBA" id="ARBA00022692"/>
    </source>
</evidence>
<evidence type="ECO:0000313" key="10">
    <source>
        <dbReference type="Proteomes" id="UP000009170"/>
    </source>
</evidence>
<dbReference type="Pfam" id="PF07970">
    <property type="entry name" value="COPIIcoated_ERV"/>
    <property type="match status" value="1"/>
</dbReference>
<dbReference type="KEGG" id="ota:OT_ostta01g02050"/>